<dbReference type="HOGENOM" id="CLU_013687_0_0_7"/>
<keyword evidence="9" id="KW-1185">Reference proteome</keyword>
<name>B9L8S2_NAUPA</name>
<dbReference type="Pfam" id="PF22692">
    <property type="entry name" value="LlgE_F_G_D1"/>
    <property type="match status" value="1"/>
</dbReference>
<dbReference type="SUPFAM" id="SSF117143">
    <property type="entry name" value="Flagellar hook protein flgE"/>
    <property type="match status" value="1"/>
</dbReference>
<feature type="domain" description="Flagellar basal body rod protein N-terminal" evidence="5">
    <location>
        <begin position="8"/>
        <end position="35"/>
    </location>
</feature>
<dbReference type="InterPro" id="IPR012836">
    <property type="entry name" value="FlgF"/>
</dbReference>
<dbReference type="AlphaFoldDB" id="B9L8S2"/>
<evidence type="ECO:0000256" key="4">
    <source>
        <dbReference type="RuleBase" id="RU362116"/>
    </source>
</evidence>
<evidence type="ECO:0000259" key="6">
    <source>
        <dbReference type="Pfam" id="PF06429"/>
    </source>
</evidence>
<dbReference type="NCBIfam" id="TIGR03506">
    <property type="entry name" value="FlgEFG_subfam"/>
    <property type="match status" value="1"/>
</dbReference>
<evidence type="ECO:0000256" key="2">
    <source>
        <dbReference type="ARBA" id="ARBA00009677"/>
    </source>
</evidence>
<dbReference type="eggNOG" id="COG4786">
    <property type="taxonomic scope" value="Bacteria"/>
</dbReference>
<feature type="domain" description="Flagellar hook protein FlgE/F/G-like D1" evidence="7">
    <location>
        <begin position="106"/>
        <end position="165"/>
    </location>
</feature>
<evidence type="ECO:0000256" key="1">
    <source>
        <dbReference type="ARBA" id="ARBA00004117"/>
    </source>
</evidence>
<keyword evidence="3 4" id="KW-0975">Bacterial flagellum</keyword>
<evidence type="ECO:0000313" key="8">
    <source>
        <dbReference type="EMBL" id="ACM93040.1"/>
    </source>
</evidence>
<dbReference type="RefSeq" id="WP_015902092.1">
    <property type="nucleotide sequence ID" value="NC_012115.1"/>
</dbReference>
<sequence length="261" mass="29606">MINGYYDATGAMVTQFNRLNVISNNLANVNTAGFKQDDIIIGDFERLFSEKRDNLPLENNTKEAAKFINRNLNKVPIVVEEYTNYDIGDLQKTSNPLDIALKEKNQFFAINTPNGEKLTRAGNFNLDANGYLVTKDGYQVLDEQNNPIQLAPSYPVTIDKNGNIYQNNEKVATFKIVKIDNLNTLKKVGDNMFDFIPDTATIDTKNSTLQGFLEKSNVNPIREMTDLIETNRLVEQYQKVMTTFMDDLNRDAIEKLANVRA</sequence>
<gene>
    <name evidence="8" type="ordered locus">NAMH_0614</name>
</gene>
<dbReference type="PROSITE" id="PS00588">
    <property type="entry name" value="FLAGELLA_BB_ROD"/>
    <property type="match status" value="1"/>
</dbReference>
<evidence type="ECO:0000259" key="7">
    <source>
        <dbReference type="Pfam" id="PF22692"/>
    </source>
</evidence>
<evidence type="ECO:0000256" key="3">
    <source>
        <dbReference type="ARBA" id="ARBA00023143"/>
    </source>
</evidence>
<organism evidence="8 9">
    <name type="scientific">Nautilia profundicola (strain ATCC BAA-1463 / DSM 18972 / AmH)</name>
    <dbReference type="NCBI Taxonomy" id="598659"/>
    <lineage>
        <taxon>Bacteria</taxon>
        <taxon>Pseudomonadati</taxon>
        <taxon>Campylobacterota</taxon>
        <taxon>Epsilonproteobacteria</taxon>
        <taxon>Nautiliales</taxon>
        <taxon>Nautiliaceae</taxon>
        <taxon>Nautilia</taxon>
    </lineage>
</organism>
<dbReference type="InterPro" id="IPR037925">
    <property type="entry name" value="FlgE/F/G-like"/>
</dbReference>
<reference evidence="8 9" key="1">
    <citation type="journal article" date="2009" name="PLoS Genet.">
        <title>Adaptations to submarine hydrothermal environments exemplified by the genome of Nautilia profundicola.</title>
        <authorList>
            <person name="Campbell B.J."/>
            <person name="Smith J.L."/>
            <person name="Hanson T.E."/>
            <person name="Klotz M.G."/>
            <person name="Stein L.Y."/>
            <person name="Lee C.K."/>
            <person name="Wu D."/>
            <person name="Robinson J.M."/>
            <person name="Khouri H.M."/>
            <person name="Eisen J.A."/>
            <person name="Cary S.C."/>
        </authorList>
    </citation>
    <scope>NUCLEOTIDE SEQUENCE [LARGE SCALE GENOMIC DNA]</scope>
    <source>
        <strain evidence="9">ATCC BAA-1463 / DSM 18972 / AmH</strain>
    </source>
</reference>
<dbReference type="KEGG" id="nam:NAMH_0614"/>
<dbReference type="InterPro" id="IPR053967">
    <property type="entry name" value="LlgE_F_G-like_D1"/>
</dbReference>
<keyword evidence="8" id="KW-0969">Cilium</keyword>
<keyword evidence="8" id="KW-0282">Flagellum</keyword>
<dbReference type="NCBIfam" id="TIGR02490">
    <property type="entry name" value="flgF"/>
    <property type="match status" value="1"/>
</dbReference>
<dbReference type="Pfam" id="PF00460">
    <property type="entry name" value="Flg_bb_rod"/>
    <property type="match status" value="1"/>
</dbReference>
<keyword evidence="8" id="KW-0966">Cell projection</keyword>
<dbReference type="GO" id="GO:0030694">
    <property type="term" value="C:bacterial-type flagellum basal body, rod"/>
    <property type="evidence" value="ECO:0007669"/>
    <property type="project" value="InterPro"/>
</dbReference>
<evidence type="ECO:0000313" key="9">
    <source>
        <dbReference type="Proteomes" id="UP000000448"/>
    </source>
</evidence>
<dbReference type="EMBL" id="CP001279">
    <property type="protein sequence ID" value="ACM93040.1"/>
    <property type="molecule type" value="Genomic_DNA"/>
</dbReference>
<feature type="domain" description="Flagellar basal-body/hook protein C-terminal" evidence="6">
    <location>
        <begin position="210"/>
        <end position="244"/>
    </location>
</feature>
<dbReference type="InterPro" id="IPR010930">
    <property type="entry name" value="Flg_bb/hook_C_dom"/>
</dbReference>
<protein>
    <submittedName>
        <fullName evidence="8">Flagellar basal-body rod protein</fullName>
    </submittedName>
</protein>
<dbReference type="Pfam" id="PF06429">
    <property type="entry name" value="Flg_bbr_C"/>
    <property type="match status" value="1"/>
</dbReference>
<proteinExistence type="inferred from homology"/>
<dbReference type="STRING" id="598659.NAMH_0614"/>
<comment type="similarity">
    <text evidence="2 4">Belongs to the flagella basal body rod proteins family.</text>
</comment>
<dbReference type="InterPro" id="IPR019776">
    <property type="entry name" value="Flagellar_basal_body_rod_CS"/>
</dbReference>
<dbReference type="PANTHER" id="PTHR30435">
    <property type="entry name" value="FLAGELLAR PROTEIN"/>
    <property type="match status" value="1"/>
</dbReference>
<dbReference type="InterPro" id="IPR020013">
    <property type="entry name" value="Flagellar_FlgE/F/G"/>
</dbReference>
<dbReference type="GO" id="GO:0071978">
    <property type="term" value="P:bacterial-type flagellum-dependent swarming motility"/>
    <property type="evidence" value="ECO:0007669"/>
    <property type="project" value="TreeGrafter"/>
</dbReference>
<dbReference type="Proteomes" id="UP000000448">
    <property type="component" value="Chromosome"/>
</dbReference>
<dbReference type="OrthoDB" id="9804559at2"/>
<evidence type="ECO:0000259" key="5">
    <source>
        <dbReference type="Pfam" id="PF00460"/>
    </source>
</evidence>
<dbReference type="InterPro" id="IPR001444">
    <property type="entry name" value="Flag_bb_rod_N"/>
</dbReference>
<dbReference type="PANTHER" id="PTHR30435:SF19">
    <property type="entry name" value="FLAGELLAR BASAL-BODY ROD PROTEIN FLGG"/>
    <property type="match status" value="1"/>
</dbReference>
<comment type="subcellular location">
    <subcellularLocation>
        <location evidence="1 4">Bacterial flagellum basal body</location>
    </subcellularLocation>
</comment>
<accession>B9L8S2</accession>